<comment type="caution">
    <text evidence="1">The sequence shown here is derived from an EMBL/GenBank/DDBJ whole genome shotgun (WGS) entry which is preliminary data.</text>
</comment>
<gene>
    <name evidence="1" type="ORF">ATI02_4929</name>
</gene>
<dbReference type="EMBL" id="PHHE01000001">
    <property type="protein sequence ID" value="PKA71916.1"/>
    <property type="molecule type" value="Genomic_DNA"/>
</dbReference>
<organism evidence="1 2">
    <name type="scientific">Pseudomonas baetica</name>
    <dbReference type="NCBI Taxonomy" id="674054"/>
    <lineage>
        <taxon>Bacteria</taxon>
        <taxon>Pseudomonadati</taxon>
        <taxon>Pseudomonadota</taxon>
        <taxon>Gammaproteobacteria</taxon>
        <taxon>Pseudomonadales</taxon>
        <taxon>Pseudomonadaceae</taxon>
        <taxon>Pseudomonas</taxon>
    </lineage>
</organism>
<protein>
    <recommendedName>
        <fullName evidence="3">Histidine kinase</fullName>
    </recommendedName>
</protein>
<name>A0ABX4Q546_9PSED</name>
<proteinExistence type="predicted"/>
<evidence type="ECO:0000313" key="1">
    <source>
        <dbReference type="EMBL" id="PKA71916.1"/>
    </source>
</evidence>
<evidence type="ECO:0008006" key="3">
    <source>
        <dbReference type="Google" id="ProtNLM"/>
    </source>
</evidence>
<accession>A0ABX4Q546</accession>
<evidence type="ECO:0000313" key="2">
    <source>
        <dbReference type="Proteomes" id="UP000232455"/>
    </source>
</evidence>
<sequence length="358" mass="39844">MNSPVITLKILIVEDEDSKLVEWQDAIDSHNADSEAKGFSIDFLASKTVTGAKELLDLHRFDAAVVDLRLQTEVGVAANNSDGNIFVRHLISALPMGVAVYTGQRVDADVGSYGSPQVEVMDKGDGFDQVFNWLTNNKDVFLKLRGVKATYNRETAKIFYKSIWPRWQHWTSDLSQDLTEVVARHVIAHVHDALLVAGGDSTHPEETYFVPPMKERLDTGDLVDFEGRKWIVVSPRCDLANQGKVKTILMAALEDISGKWGVLIAANSNTSRDKVKKLIQHDGSLKQHFLLPMRDVFSVPQGPWMVQFDDICALPSERALVELVPLRFASLSPMFVPSLVERFGGYFSRIGTPGFSSE</sequence>
<keyword evidence="2" id="KW-1185">Reference proteome</keyword>
<reference evidence="1 2" key="1">
    <citation type="submission" date="2017-11" db="EMBL/GenBank/DDBJ databases">
        <title>Genome sequencing of a diverse group of Pseudomonas species.</title>
        <authorList>
            <person name="Loper J."/>
        </authorList>
    </citation>
    <scope>NUCLEOTIDE SEQUENCE [LARGE SCALE GENOMIC DNA]</scope>
    <source>
        <strain evidence="1 2">LMG 25716</strain>
    </source>
</reference>
<dbReference type="Proteomes" id="UP000232455">
    <property type="component" value="Unassembled WGS sequence"/>
</dbReference>